<feature type="coiled-coil region" evidence="4">
    <location>
        <begin position="739"/>
        <end position="794"/>
    </location>
</feature>
<evidence type="ECO:0000313" key="7">
    <source>
        <dbReference type="EMBL" id="RIE04195.1"/>
    </source>
</evidence>
<dbReference type="GO" id="GO:0016887">
    <property type="term" value="F:ATP hydrolysis activity"/>
    <property type="evidence" value="ECO:0007669"/>
    <property type="project" value="InterPro"/>
</dbReference>
<dbReference type="InterPro" id="IPR038729">
    <property type="entry name" value="Rad50/SbcC_AAA"/>
</dbReference>
<comment type="subunit">
    <text evidence="2">Heterodimer of SbcC and SbcD.</text>
</comment>
<dbReference type="Proteomes" id="UP000266340">
    <property type="component" value="Unassembled WGS sequence"/>
</dbReference>
<dbReference type="AlphaFoldDB" id="A0A398CNW5"/>
<dbReference type="Gene3D" id="3.40.50.300">
    <property type="entry name" value="P-loop containing nucleotide triphosphate hydrolases"/>
    <property type="match status" value="2"/>
</dbReference>
<dbReference type="SUPFAM" id="SSF52540">
    <property type="entry name" value="P-loop containing nucleoside triphosphate hydrolases"/>
    <property type="match status" value="1"/>
</dbReference>
<feature type="coiled-coil region" evidence="4">
    <location>
        <begin position="492"/>
        <end position="523"/>
    </location>
</feature>
<accession>A0A398CNW5</accession>
<comment type="similarity">
    <text evidence="1">Belongs to the SMC family. SbcC subfamily.</text>
</comment>
<feature type="domain" description="Rad50/SbcC-type AAA" evidence="6">
    <location>
        <begin position="6"/>
        <end position="223"/>
    </location>
</feature>
<evidence type="ECO:0000256" key="2">
    <source>
        <dbReference type="ARBA" id="ARBA00011322"/>
    </source>
</evidence>
<dbReference type="OrthoDB" id="9795626at2"/>
<dbReference type="Pfam" id="PF13476">
    <property type="entry name" value="AAA_23"/>
    <property type="match status" value="1"/>
</dbReference>
<dbReference type="RefSeq" id="WP_119148240.1">
    <property type="nucleotide sequence ID" value="NZ_JBHSOV010000042.1"/>
</dbReference>
<dbReference type="EMBL" id="QXJM01000027">
    <property type="protein sequence ID" value="RIE04195.1"/>
    <property type="molecule type" value="Genomic_DNA"/>
</dbReference>
<evidence type="ECO:0000256" key="3">
    <source>
        <dbReference type="ARBA" id="ARBA00013368"/>
    </source>
</evidence>
<dbReference type="PANTHER" id="PTHR32114:SF2">
    <property type="entry name" value="ABC TRANSPORTER ABCH.3"/>
    <property type="match status" value="1"/>
</dbReference>
<feature type="region of interest" description="Disordered" evidence="5">
    <location>
        <begin position="410"/>
        <end position="433"/>
    </location>
</feature>
<dbReference type="PANTHER" id="PTHR32114">
    <property type="entry name" value="ABC TRANSPORTER ABCH.3"/>
    <property type="match status" value="1"/>
</dbReference>
<keyword evidence="4" id="KW-0175">Coiled coil</keyword>
<organism evidence="7 8">
    <name type="scientific">Cohnella faecalis</name>
    <dbReference type="NCBI Taxonomy" id="2315694"/>
    <lineage>
        <taxon>Bacteria</taxon>
        <taxon>Bacillati</taxon>
        <taxon>Bacillota</taxon>
        <taxon>Bacilli</taxon>
        <taxon>Bacillales</taxon>
        <taxon>Paenibacillaceae</taxon>
        <taxon>Cohnella</taxon>
    </lineage>
</organism>
<dbReference type="Pfam" id="PF13558">
    <property type="entry name" value="SbcC_Walker_B"/>
    <property type="match status" value="1"/>
</dbReference>
<dbReference type="GO" id="GO:0006302">
    <property type="term" value="P:double-strand break repair"/>
    <property type="evidence" value="ECO:0007669"/>
    <property type="project" value="InterPro"/>
</dbReference>
<reference evidence="7 8" key="1">
    <citation type="submission" date="2018-09" db="EMBL/GenBank/DDBJ databases">
        <title>Cohnella cavernae sp. nov., isolated from a karst cave.</title>
        <authorList>
            <person name="Zhu H."/>
        </authorList>
    </citation>
    <scope>NUCLEOTIDE SEQUENCE [LARGE SCALE GENOMIC DNA]</scope>
    <source>
        <strain evidence="7 8">K2E09-144</strain>
    </source>
</reference>
<name>A0A398CNW5_9BACL</name>
<gene>
    <name evidence="7" type="ORF">D3H35_06130</name>
</gene>
<dbReference type="InterPro" id="IPR027417">
    <property type="entry name" value="P-loop_NTPase"/>
</dbReference>
<comment type="caution">
    <text evidence="7">The sequence shown here is derived from an EMBL/GenBank/DDBJ whole genome shotgun (WGS) entry which is preliminary data.</text>
</comment>
<evidence type="ECO:0000256" key="1">
    <source>
        <dbReference type="ARBA" id="ARBA00006930"/>
    </source>
</evidence>
<feature type="coiled-coil region" evidence="4">
    <location>
        <begin position="217"/>
        <end position="357"/>
    </location>
</feature>
<evidence type="ECO:0000313" key="8">
    <source>
        <dbReference type="Proteomes" id="UP000266340"/>
    </source>
</evidence>
<evidence type="ECO:0000256" key="4">
    <source>
        <dbReference type="SAM" id="Coils"/>
    </source>
</evidence>
<proteinExistence type="inferred from homology"/>
<evidence type="ECO:0000259" key="6">
    <source>
        <dbReference type="Pfam" id="PF13476"/>
    </source>
</evidence>
<keyword evidence="8" id="KW-1185">Reference proteome</keyword>
<protein>
    <recommendedName>
        <fullName evidence="3">Nuclease SbcCD subunit C</fullName>
    </recommendedName>
</protein>
<feature type="coiled-coil region" evidence="4">
    <location>
        <begin position="822"/>
        <end position="849"/>
    </location>
</feature>
<evidence type="ECO:0000256" key="5">
    <source>
        <dbReference type="SAM" id="MobiDB-lite"/>
    </source>
</evidence>
<sequence length="1160" mass="128529">MKPIGLELSGLQSYREKQYVDFDKLCEGGIFGIFGPTGSGKSSILDAMTLALYGKVERAAKGTQGIMNGAENKLTVAFTFELSDSKETMRYRVERQYKRAGDVSVHGAICRLVQVKLEGDIVLADKQSDVDAEIERLIGLGMPDFTRAVVLPQGKFAEFLTLAGKDRRQMLQRLFRLERYGDVLSGRLSRRADAVKLSLKETEAEQLGLGDASPEALAEAETRLAAAREAANLLKLRLAAAEAAHTELTRRRELHTQLERIERELAAHRLRSDEMKEKERRLHLLEQAQAVAPFLSDVEDADQELAAGRIAKAEAEAELARRAAEAAEAAADWLARAAEAERTEPELLVKLERLEQAIRLEGELADWARQSTELASSLEEAAADKRSADASAAVSSDKLARARTKQSAIKEQLDRTAPLAEASSRLQTASSRKERLDALMREARESGVETATAKEQELRAADRLRRADEFVLAAAAEGAQLRYWWKKADEELAAVQQRIHRWATELQNEEERQRAEERDHERRHLARLLTERLVDGQPCPVCGSSDHSGVAVHDSSKELSVDWEAMRAELSARSARLAQLKRETDGWRTKSEWHLARVSEAIRASVSASASPKEDIELGREDESSFIRLAERYDDPSFSQALSEAAVGLEKADSAGFDIVWREWSRFDSQLIENADRTSMWESDWSGANRERAQAAEAHAGALQAAAIAETKSNRRSEEANAFLTAWSAEFPDLRLESVEDEAAAAARSEAETKELRERLATSVGFIEEQEAKLKELERRSTEMAIRQAELNARLQNVEASRLSVSERLREWTGGQSAGQLQILARQELESLRRTAAEAKTQAEASEKRSRDAAALAAVAADREATAVSRQERAAVRLMESLSGRFDSAADAKRLIPAIPEAPFMKRELDDYKQHEAQLAGQYRLMKENAAGDPVPQNIWEASAASVDSLRTETDIALASAAKSERDSDDLKARRDRWEQLESSRVRFAADASRIAQLQSAFRGNAFVEYIAEEQLEQVCVAASERLGFLTSRRYALEVDAGGGFVIRDDANGGLKRPVSSLSGGETFLTSLALALALSVQIQLRGKYPLQFFFLDEGFGTLDPELLDTVITSLERLQHSLLSVGVISHVPELQARLPRKLHVTPAEPGGRGSRITFESM</sequence>